<dbReference type="EMBL" id="MU003720">
    <property type="protein sequence ID" value="KAF2802973.1"/>
    <property type="molecule type" value="Genomic_DNA"/>
</dbReference>
<accession>A0A6A6Y375</accession>
<sequence>MPKHFQNYGDDDSENFQPPKLPENFDSLMGSEKDRQAELYRRRQLHYFYLAFTNRNNKPHFQSMGTYDLIVRNRLYGTASKPWEGDNTSLKAEIIHASTRWPGIATSAMKRADFPAKYSEAEVVECLDIDIKQKKVDEQM</sequence>
<dbReference type="PANTHER" id="PTHR36091:SF2">
    <property type="entry name" value="AMINOGLYCOSIDE PHOSPHOTRANSFERASE DOMAIN-CONTAINING PROTEIN"/>
    <property type="match status" value="1"/>
</dbReference>
<reference evidence="4" key="3">
    <citation type="submission" date="2025-04" db="UniProtKB">
        <authorList>
            <consortium name="RefSeq"/>
        </authorList>
    </citation>
    <scope>IDENTIFICATION</scope>
    <source>
        <strain evidence="4">CBS 304.34</strain>
    </source>
</reference>
<dbReference type="AlphaFoldDB" id="A0A6A6Y375"/>
<reference evidence="2 4" key="1">
    <citation type="journal article" date="2020" name="Stud. Mycol.">
        <title>101 Dothideomycetes genomes: a test case for predicting lifestyles and emergence of pathogens.</title>
        <authorList>
            <person name="Haridas S."/>
            <person name="Albert R."/>
            <person name="Binder M."/>
            <person name="Bloem J."/>
            <person name="Labutti K."/>
            <person name="Salamov A."/>
            <person name="Andreopoulos B."/>
            <person name="Baker S."/>
            <person name="Barry K."/>
            <person name="Bills G."/>
            <person name="Bluhm B."/>
            <person name="Cannon C."/>
            <person name="Castanera R."/>
            <person name="Culley D."/>
            <person name="Daum C."/>
            <person name="Ezra D."/>
            <person name="Gonzalez J."/>
            <person name="Henrissat B."/>
            <person name="Kuo A."/>
            <person name="Liang C."/>
            <person name="Lipzen A."/>
            <person name="Lutzoni F."/>
            <person name="Magnuson J."/>
            <person name="Mondo S."/>
            <person name="Nolan M."/>
            <person name="Ohm R."/>
            <person name="Pangilinan J."/>
            <person name="Park H.-J."/>
            <person name="Ramirez L."/>
            <person name="Alfaro M."/>
            <person name="Sun H."/>
            <person name="Tritt A."/>
            <person name="Yoshinaga Y."/>
            <person name="Zwiers L.-H."/>
            <person name="Turgeon B."/>
            <person name="Goodwin S."/>
            <person name="Spatafora J."/>
            <person name="Crous P."/>
            <person name="Grigoriev I."/>
        </authorList>
    </citation>
    <scope>NUCLEOTIDE SEQUENCE</scope>
    <source>
        <strain evidence="2 4">CBS 304.34</strain>
    </source>
</reference>
<dbReference type="RefSeq" id="XP_033569937.1">
    <property type="nucleotide sequence ID" value="XM_033713031.1"/>
</dbReference>
<feature type="region of interest" description="Disordered" evidence="1">
    <location>
        <begin position="1"/>
        <end position="28"/>
    </location>
</feature>
<dbReference type="PANTHER" id="PTHR36091">
    <property type="entry name" value="ALTERED INHERITANCE OF MITOCHONDRIA PROTEIN 9, MITOCHONDRIAL"/>
    <property type="match status" value="1"/>
</dbReference>
<proteinExistence type="predicted"/>
<organism evidence="2">
    <name type="scientific">Mytilinidion resinicola</name>
    <dbReference type="NCBI Taxonomy" id="574789"/>
    <lineage>
        <taxon>Eukaryota</taxon>
        <taxon>Fungi</taxon>
        <taxon>Dikarya</taxon>
        <taxon>Ascomycota</taxon>
        <taxon>Pezizomycotina</taxon>
        <taxon>Dothideomycetes</taxon>
        <taxon>Pleosporomycetidae</taxon>
        <taxon>Mytilinidiales</taxon>
        <taxon>Mytilinidiaceae</taxon>
        <taxon>Mytilinidion</taxon>
    </lineage>
</organism>
<keyword evidence="3" id="KW-1185">Reference proteome</keyword>
<dbReference type="GO" id="GO:0005739">
    <property type="term" value="C:mitochondrion"/>
    <property type="evidence" value="ECO:0007669"/>
    <property type="project" value="TreeGrafter"/>
</dbReference>
<evidence type="ECO:0000313" key="3">
    <source>
        <dbReference type="Proteomes" id="UP000504636"/>
    </source>
</evidence>
<evidence type="ECO:0000256" key="1">
    <source>
        <dbReference type="SAM" id="MobiDB-lite"/>
    </source>
</evidence>
<evidence type="ECO:0000313" key="2">
    <source>
        <dbReference type="EMBL" id="KAF2802973.1"/>
    </source>
</evidence>
<gene>
    <name evidence="2 4" type="ORF">BDZ99DRAFT_178505</name>
</gene>
<evidence type="ECO:0000313" key="4">
    <source>
        <dbReference type="RefSeq" id="XP_033569937.1"/>
    </source>
</evidence>
<dbReference type="OrthoDB" id="10003767at2759"/>
<dbReference type="InterPro" id="IPR051035">
    <property type="entry name" value="Mito_inheritance_9"/>
</dbReference>
<dbReference type="Proteomes" id="UP000504636">
    <property type="component" value="Unplaced"/>
</dbReference>
<dbReference type="GeneID" id="54453924"/>
<protein>
    <submittedName>
        <fullName evidence="2 4">Uncharacterized protein</fullName>
    </submittedName>
</protein>
<name>A0A6A6Y375_9PEZI</name>
<reference evidence="4" key="2">
    <citation type="submission" date="2020-04" db="EMBL/GenBank/DDBJ databases">
        <authorList>
            <consortium name="NCBI Genome Project"/>
        </authorList>
    </citation>
    <scope>NUCLEOTIDE SEQUENCE</scope>
    <source>
        <strain evidence="4">CBS 304.34</strain>
    </source>
</reference>